<accession>A0A6M3XSA1</accession>
<proteinExistence type="predicted"/>
<dbReference type="EMBL" id="MT144881">
    <property type="protein sequence ID" value="QJI00861.1"/>
    <property type="molecule type" value="Genomic_DNA"/>
</dbReference>
<evidence type="ECO:0000256" key="1">
    <source>
        <dbReference type="SAM" id="MobiDB-lite"/>
    </source>
</evidence>
<feature type="compositionally biased region" description="Low complexity" evidence="1">
    <location>
        <begin position="577"/>
        <end position="597"/>
    </location>
</feature>
<protein>
    <recommendedName>
        <fullName evidence="3">Portal protein</fullName>
    </recommendedName>
</protein>
<feature type="region of interest" description="Disordered" evidence="1">
    <location>
        <begin position="577"/>
        <end position="611"/>
    </location>
</feature>
<sequence length="611" mass="70246">MAENLFDKVKKVVSKTTDKIKEAVKTDDPSEEISLQDSEDLQLLKVRHRRDESEKYIRMKSFDWDRQLKLFIGDHWALAGITIPTYKSDLVVNKWFAAVRSLVSFETDTRPDPVVEARVEAGQPEAEDLIGEARRTESMLDYRWDTAQIPDILTEIYYDRYIFDDGFGMYFWNAEIDDVDFEQVKPQELLVAPGATDIDDADYLIVQKFRSKKWFKINYPDLDLSKINFEAVRREELGYPTSQIFPDMRYENMARVYHYFEDEIWATYTENKLLDIEKNPYWEWREESEQAEDFRKTLAEQGVPEITIPDLMAGFKPITNHLVKPEKPIIHFKGYHLGGEFYSRSLAKQIEKLSLAINKRKCQIHDNADAVGNPQKAVDPSVPKSLVDMITSEPGLKIRINPAMIANLAPQSLPEQTYFDLEDSKRIFDDVVGHHEISRGGTATKRQTAREALLLRETDVAPVRLLMRNSEVAITRLLNGWVQLMGLFYDQPHYIGRIGGTFREAVGTFLTRDEIPSNLSIMIKVGSTLPTSKETKRLEYQRDFGMGAIDILTYLEAMNYPNPKKIVERLGLQQLAQEQAQQGTPQGQPAGQTQTAPMAQSPAREIEQQLT</sequence>
<organism evidence="2">
    <name type="scientific">viral metagenome</name>
    <dbReference type="NCBI Taxonomy" id="1070528"/>
    <lineage>
        <taxon>unclassified sequences</taxon>
        <taxon>metagenomes</taxon>
        <taxon>organismal metagenomes</taxon>
    </lineage>
</organism>
<reference evidence="2" key="1">
    <citation type="submission" date="2020-03" db="EMBL/GenBank/DDBJ databases">
        <title>The deep terrestrial virosphere.</title>
        <authorList>
            <person name="Holmfeldt K."/>
            <person name="Nilsson E."/>
            <person name="Simone D."/>
            <person name="Lopez-Fernandez M."/>
            <person name="Wu X."/>
            <person name="de Brujin I."/>
            <person name="Lundin D."/>
            <person name="Andersson A."/>
            <person name="Bertilsson S."/>
            <person name="Dopson M."/>
        </authorList>
    </citation>
    <scope>NUCLEOTIDE SEQUENCE</scope>
    <source>
        <strain evidence="2">TM448B02141</strain>
    </source>
</reference>
<gene>
    <name evidence="2" type="ORF">TM448B02141_0007</name>
</gene>
<evidence type="ECO:0000313" key="2">
    <source>
        <dbReference type="EMBL" id="QJI00861.1"/>
    </source>
</evidence>
<dbReference type="AlphaFoldDB" id="A0A6M3XSA1"/>
<evidence type="ECO:0008006" key="3">
    <source>
        <dbReference type="Google" id="ProtNLM"/>
    </source>
</evidence>
<name>A0A6M3XSA1_9ZZZZ</name>